<keyword evidence="3" id="KW-1185">Reference proteome</keyword>
<organism evidence="2 3">
    <name type="scientific">Adhaeribacter arboris</name>
    <dbReference type="NCBI Taxonomy" id="2072846"/>
    <lineage>
        <taxon>Bacteria</taxon>
        <taxon>Pseudomonadati</taxon>
        <taxon>Bacteroidota</taxon>
        <taxon>Cytophagia</taxon>
        <taxon>Cytophagales</taxon>
        <taxon>Hymenobacteraceae</taxon>
        <taxon>Adhaeribacter</taxon>
    </lineage>
</organism>
<feature type="region of interest" description="Disordered" evidence="1">
    <location>
        <begin position="31"/>
        <end position="103"/>
    </location>
</feature>
<feature type="compositionally biased region" description="Polar residues" evidence="1">
    <location>
        <begin position="41"/>
        <end position="53"/>
    </location>
</feature>
<dbReference type="AlphaFoldDB" id="A0A2T2YGH4"/>
<evidence type="ECO:0000313" key="2">
    <source>
        <dbReference type="EMBL" id="PSR54611.1"/>
    </source>
</evidence>
<reference evidence="2 3" key="1">
    <citation type="submission" date="2018-03" db="EMBL/GenBank/DDBJ databases">
        <title>Adhaeribacter sp. HMF7605 Genome sequencing and assembly.</title>
        <authorList>
            <person name="Kang H."/>
            <person name="Kang J."/>
            <person name="Cha I."/>
            <person name="Kim H."/>
            <person name="Joh K."/>
        </authorList>
    </citation>
    <scope>NUCLEOTIDE SEQUENCE [LARGE SCALE GENOMIC DNA]</scope>
    <source>
        <strain evidence="2 3">HMF7605</strain>
    </source>
</reference>
<accession>A0A2T2YGH4</accession>
<comment type="caution">
    <text evidence="2">The sequence shown here is derived from an EMBL/GenBank/DDBJ whole genome shotgun (WGS) entry which is preliminary data.</text>
</comment>
<evidence type="ECO:0000313" key="3">
    <source>
        <dbReference type="Proteomes" id="UP000240357"/>
    </source>
</evidence>
<proteinExistence type="predicted"/>
<evidence type="ECO:0000256" key="1">
    <source>
        <dbReference type="SAM" id="MobiDB-lite"/>
    </source>
</evidence>
<dbReference type="Proteomes" id="UP000240357">
    <property type="component" value="Unassembled WGS sequence"/>
</dbReference>
<feature type="compositionally biased region" description="Basic and acidic residues" evidence="1">
    <location>
        <begin position="63"/>
        <end position="78"/>
    </location>
</feature>
<dbReference type="EMBL" id="PYFT01000001">
    <property type="protein sequence ID" value="PSR54611.1"/>
    <property type="molecule type" value="Genomic_DNA"/>
</dbReference>
<gene>
    <name evidence="2" type="ORF">AHMF7605_14390</name>
</gene>
<name>A0A2T2YGH4_9BACT</name>
<sequence>MVGGLGCCLAGCSSARETNETTDEPIEVTTPATIETDEQRQQIYNNGVGSNPEQLPKPNLSDRASEVNRKRNIEDNSTDRPGLTPNEVRPQEIRTRTDTVPGG</sequence>
<protein>
    <submittedName>
        <fullName evidence="2">Uncharacterized protein</fullName>
    </submittedName>
</protein>